<dbReference type="InterPro" id="IPR004875">
    <property type="entry name" value="DDE_SF_endonuclease_dom"/>
</dbReference>
<dbReference type="PROSITE" id="PS51253">
    <property type="entry name" value="HTH_CENPB"/>
    <property type="match status" value="1"/>
</dbReference>
<dbReference type="Proteomes" id="UP000019487">
    <property type="component" value="Unassembled WGS sequence"/>
</dbReference>
<dbReference type="PANTHER" id="PTHR19303">
    <property type="entry name" value="TRANSPOSON"/>
    <property type="match status" value="1"/>
</dbReference>
<dbReference type="EMBL" id="AYSA01000099">
    <property type="protein sequence ID" value="ESZ97150.1"/>
    <property type="molecule type" value="Genomic_DNA"/>
</dbReference>
<evidence type="ECO:0000313" key="4">
    <source>
        <dbReference type="Proteomes" id="UP000019487"/>
    </source>
</evidence>
<gene>
    <name evidence="3" type="ORF">SBOR_2463</name>
</gene>
<name>W9CRM9_SCLBF</name>
<dbReference type="AlphaFoldDB" id="W9CRM9"/>
<dbReference type="InterPro" id="IPR006600">
    <property type="entry name" value="HTH_CenpB_DNA-bd_dom"/>
</dbReference>
<evidence type="ECO:0000256" key="1">
    <source>
        <dbReference type="ARBA" id="ARBA00023125"/>
    </source>
</evidence>
<dbReference type="HOGENOM" id="CLU_013929_4_2_1"/>
<organism evidence="3 4">
    <name type="scientific">Sclerotinia borealis (strain F-4128)</name>
    <dbReference type="NCBI Taxonomy" id="1432307"/>
    <lineage>
        <taxon>Eukaryota</taxon>
        <taxon>Fungi</taxon>
        <taxon>Dikarya</taxon>
        <taxon>Ascomycota</taxon>
        <taxon>Pezizomycotina</taxon>
        <taxon>Leotiomycetes</taxon>
        <taxon>Helotiales</taxon>
        <taxon>Sclerotiniaceae</taxon>
        <taxon>Sclerotinia</taxon>
    </lineage>
</organism>
<reference evidence="3 4" key="1">
    <citation type="journal article" date="2014" name="Genome Announc.">
        <title>Draft genome sequence of Sclerotinia borealis, a psychrophilic plant pathogenic fungus.</title>
        <authorList>
            <person name="Mardanov A.V."/>
            <person name="Beletsky A.V."/>
            <person name="Kadnikov V.V."/>
            <person name="Ignatov A.N."/>
            <person name="Ravin N.V."/>
        </authorList>
    </citation>
    <scope>NUCLEOTIDE SEQUENCE [LARGE SCALE GENOMIC DNA]</scope>
    <source>
        <strain evidence="4">F-4157</strain>
    </source>
</reference>
<evidence type="ECO:0000313" key="3">
    <source>
        <dbReference type="EMBL" id="ESZ97150.1"/>
    </source>
</evidence>
<dbReference type="InterPro" id="IPR050863">
    <property type="entry name" value="CenT-Element_Derived"/>
</dbReference>
<dbReference type="OrthoDB" id="5420958at2759"/>
<dbReference type="PANTHER" id="PTHR19303:SF62">
    <property type="entry name" value="HTH CENPB-TYPE DOMAIN-CONTAINING PROTEIN-RELATED"/>
    <property type="match status" value="1"/>
</dbReference>
<accession>W9CRM9</accession>
<dbReference type="GO" id="GO:0005634">
    <property type="term" value="C:nucleus"/>
    <property type="evidence" value="ECO:0007669"/>
    <property type="project" value="TreeGrafter"/>
</dbReference>
<keyword evidence="1" id="KW-0238">DNA-binding</keyword>
<dbReference type="Pfam" id="PF03184">
    <property type="entry name" value="DDE_1"/>
    <property type="match status" value="1"/>
</dbReference>
<sequence>MSRQSAAKLYNVPETTLRNRMNSLTPLQEYRPPTQKLTKLEEEVILQYILDIDIQGFAPRLSGVEDIANDILDTREAHYVGKLWAHRFVQHWPELKTRFNRVYDFQRALCEDPKLIEGWFRLVSNMQAKYGILDCDFYNFDETGFMMGIICPGMVVTNAERHGRNKAIQPGNREWATAIVCINGIGESIPPFLVIKGKNHLSSWYTESDLPLDWVIKVTNNGWTNNETGLEWIKHFDKHTIARKQGGYRMLVLDGHESHESIAFQEYCKEHNIITLSLPSHSSHITQSFDIECFSVLKRTYGQQIERYIKAYINHITKVEFLIAFKAAYLQSITIQNGLSGFHGAGLIPFDPQAVISKLDIKLQTSTPTRSSFVELDPWVSQIPHNSNDTLSQSTLVKNRIVQYQGSSPISIFETVTALTKGTEILAYEMILISAEIRTLRKANEVLSKRCKAKKSRIR</sequence>
<proteinExistence type="predicted"/>
<feature type="domain" description="HTH CENPB-type" evidence="2">
    <location>
        <begin position="29"/>
        <end position="98"/>
    </location>
</feature>
<keyword evidence="4" id="KW-1185">Reference proteome</keyword>
<protein>
    <recommendedName>
        <fullName evidence="2">HTH CENPB-type domain-containing protein</fullName>
    </recommendedName>
</protein>
<comment type="caution">
    <text evidence="3">The sequence shown here is derived from an EMBL/GenBank/DDBJ whole genome shotgun (WGS) entry which is preliminary data.</text>
</comment>
<dbReference type="GO" id="GO:0003677">
    <property type="term" value="F:DNA binding"/>
    <property type="evidence" value="ECO:0007669"/>
    <property type="project" value="UniProtKB-KW"/>
</dbReference>
<evidence type="ECO:0000259" key="2">
    <source>
        <dbReference type="PROSITE" id="PS51253"/>
    </source>
</evidence>